<dbReference type="AlphaFoldDB" id="A0ABD1EFF1"/>
<dbReference type="GO" id="GO:0008270">
    <property type="term" value="F:zinc ion binding"/>
    <property type="evidence" value="ECO:0007669"/>
    <property type="project" value="UniProtKB-KW"/>
</dbReference>
<proteinExistence type="predicted"/>
<feature type="region of interest" description="Disordered" evidence="2">
    <location>
        <begin position="1"/>
        <end position="85"/>
    </location>
</feature>
<feature type="compositionally biased region" description="Low complexity" evidence="2">
    <location>
        <begin position="304"/>
        <end position="315"/>
    </location>
</feature>
<dbReference type="Pfam" id="PF00096">
    <property type="entry name" value="zf-C2H2"/>
    <property type="match status" value="1"/>
</dbReference>
<dbReference type="EMBL" id="JBDJPC010000008">
    <property type="protein sequence ID" value="KAL1493258.1"/>
    <property type="molecule type" value="Genomic_DNA"/>
</dbReference>
<dbReference type="Pfam" id="PF13894">
    <property type="entry name" value="zf-C2H2_4"/>
    <property type="match status" value="1"/>
</dbReference>
<feature type="region of interest" description="Disordered" evidence="2">
    <location>
        <begin position="304"/>
        <end position="334"/>
    </location>
</feature>
<dbReference type="PROSITE" id="PS50157">
    <property type="entry name" value="ZINC_FINGER_C2H2_2"/>
    <property type="match status" value="2"/>
</dbReference>
<keyword evidence="1" id="KW-0479">Metal-binding</keyword>
<evidence type="ECO:0000313" key="4">
    <source>
        <dbReference type="EMBL" id="KAL1493258.1"/>
    </source>
</evidence>
<organism evidence="4 5">
    <name type="scientific">Hypothenemus hampei</name>
    <name type="common">Coffee berry borer</name>
    <dbReference type="NCBI Taxonomy" id="57062"/>
    <lineage>
        <taxon>Eukaryota</taxon>
        <taxon>Metazoa</taxon>
        <taxon>Ecdysozoa</taxon>
        <taxon>Arthropoda</taxon>
        <taxon>Hexapoda</taxon>
        <taxon>Insecta</taxon>
        <taxon>Pterygota</taxon>
        <taxon>Neoptera</taxon>
        <taxon>Endopterygota</taxon>
        <taxon>Coleoptera</taxon>
        <taxon>Polyphaga</taxon>
        <taxon>Cucujiformia</taxon>
        <taxon>Curculionidae</taxon>
        <taxon>Scolytinae</taxon>
        <taxon>Hypothenemus</taxon>
    </lineage>
</organism>
<dbReference type="SMART" id="SM00355">
    <property type="entry name" value="ZnF_C2H2"/>
    <property type="match status" value="11"/>
</dbReference>
<feature type="region of interest" description="Disordered" evidence="2">
    <location>
        <begin position="810"/>
        <end position="844"/>
    </location>
</feature>
<dbReference type="PANTHER" id="PTHR21190:SF1">
    <property type="entry name" value="GH10077P"/>
    <property type="match status" value="1"/>
</dbReference>
<reference evidence="4 5" key="1">
    <citation type="submission" date="2024-05" db="EMBL/GenBank/DDBJ databases">
        <title>Genetic variation in Jamaican populations of the coffee berry borer (Hypothenemus hampei).</title>
        <authorList>
            <person name="Errbii M."/>
            <person name="Myrie A."/>
        </authorList>
    </citation>
    <scope>NUCLEOTIDE SEQUENCE [LARGE SCALE GENOMIC DNA]</scope>
    <source>
        <strain evidence="4">JA-Hopewell-2020-01-JO</strain>
        <tissue evidence="4">Whole body</tissue>
    </source>
</reference>
<feature type="domain" description="C2H2-type" evidence="3">
    <location>
        <begin position="895"/>
        <end position="922"/>
    </location>
</feature>
<dbReference type="Proteomes" id="UP001566132">
    <property type="component" value="Unassembled WGS sequence"/>
</dbReference>
<accession>A0ABD1EFF1</accession>
<dbReference type="PROSITE" id="PS00028">
    <property type="entry name" value="ZINC_FINGER_C2H2_1"/>
    <property type="match status" value="10"/>
</dbReference>
<dbReference type="PANTHER" id="PTHR21190">
    <property type="entry name" value="GH10077P"/>
    <property type="match status" value="1"/>
</dbReference>
<sequence>MTSVTIPSSTGPPHGGYPSTREQLNNSADFQSPRSSKRCYNLPLPPDSSKKRRKQSTPIRIYNSEPDSVGGDTSISPSPYLDEKPVESPENIALQCHLCQLTLETSKELQNHIACTHQQGGFKREPEDDIRENTPADSPLCLSIHRPESTWTTEMHHNKDWTNPNMMSLNTVNPVFMAMSQIGQSENIHMKPIRIFNLDAYCGLCNKEFCNKYFLKTHKANKHGIYSDMAPNEQPNIPTLSNNVNIKLTNSVPSLDVKNDPKCATNILNPFSVVFPCSIPNRAQKQSLPVFQENEINDLQHRISVSTSNGPSSSSESDKLVPEDQSTEVCASPTNIQTETTSAKNDSDENVMFYDSAKMSPSHYSREIDLSNRLKKIGVMNPKAFCEICNKEYCNKYFLRTHKMNRHGIYIADEKDQKLEGANQSWPSNVQTSPLNLIVTEQSPTQDRKTISPNDISCDLCGIKFQNNSLAQLHNYTVHEKPSKETESNYDSYFGPSNEDKAKIQEKTLNPEAISEDLQKLQTMILQLNDIDVTKMTSTCSSCNKEFENRFFLHAHMVTEHGILLEEVADFEKSGDSENSNNNTLCDLCGKDFQNGDDMKRHIMEVHSNVPVATDNNSKEKCSSESVPLEKMPGKVFLGNSSVPERRLSINITPTSSYCEICNKELCNKYFMKTHMQRMHGIEIENGAQIGGVVCDICNKELCSKYFLRVHKHNTHGIVEYGASLMQPRKAEGESSSSSSQPRISTPESETALKPGDLADLSQRYFTHFTEVCPICSRRFRSTKWLKAHMVNDHGQPGIEKWTDIEQHLQQSMSQNSKPSKSVKMERSSPKIPNGNQDQPSLKPGAIQNVLSTVFGAEDPNAKSYQCSYCPFTSPLLPLLFIHEKTHSINDHIPLKCPVCPQSFLERDLFQRHMYSHHPILPIHPLFNGHTDQNKEQSQENEEENTIPFAQIKMEEETPKLTAAKKMVQRVTLAELPMEVSQSLQNAAKKAQLPATYALPQSNSESAHEENSQEMPGYVMQAFLLEDSTSERRVVPSVVFLPMLQKQPAPLTVTFTLTPA</sequence>
<feature type="region of interest" description="Disordered" evidence="2">
    <location>
        <begin position="728"/>
        <end position="756"/>
    </location>
</feature>
<feature type="compositionally biased region" description="Polar residues" evidence="2">
    <location>
        <begin position="20"/>
        <end position="34"/>
    </location>
</feature>
<keyword evidence="1" id="KW-0862">Zinc</keyword>
<dbReference type="Gene3D" id="3.30.160.60">
    <property type="entry name" value="Classic Zinc Finger"/>
    <property type="match status" value="3"/>
</dbReference>
<evidence type="ECO:0000256" key="2">
    <source>
        <dbReference type="SAM" id="MobiDB-lite"/>
    </source>
</evidence>
<feature type="compositionally biased region" description="Polar residues" evidence="2">
    <location>
        <begin position="1"/>
        <end position="11"/>
    </location>
</feature>
<gene>
    <name evidence="4" type="ORF">ABEB36_011345</name>
</gene>
<name>A0ABD1EFF1_HYPHA</name>
<evidence type="ECO:0000259" key="3">
    <source>
        <dbReference type="PROSITE" id="PS50157"/>
    </source>
</evidence>
<comment type="caution">
    <text evidence="4">The sequence shown here is derived from an EMBL/GenBank/DDBJ whole genome shotgun (WGS) entry which is preliminary data.</text>
</comment>
<dbReference type="InterPro" id="IPR036236">
    <property type="entry name" value="Znf_C2H2_sf"/>
</dbReference>
<feature type="domain" description="C2H2-type" evidence="3">
    <location>
        <begin position="584"/>
        <end position="609"/>
    </location>
</feature>
<keyword evidence="5" id="KW-1185">Reference proteome</keyword>
<evidence type="ECO:0000313" key="5">
    <source>
        <dbReference type="Proteomes" id="UP001566132"/>
    </source>
</evidence>
<dbReference type="InterPro" id="IPR013087">
    <property type="entry name" value="Znf_C2H2_type"/>
</dbReference>
<evidence type="ECO:0000256" key="1">
    <source>
        <dbReference type="PROSITE-ProRule" id="PRU00042"/>
    </source>
</evidence>
<keyword evidence="1" id="KW-0863">Zinc-finger</keyword>
<feature type="compositionally biased region" description="Polar residues" evidence="2">
    <location>
        <begin position="810"/>
        <end position="820"/>
    </location>
</feature>
<dbReference type="SUPFAM" id="SSF57667">
    <property type="entry name" value="beta-beta-alpha zinc fingers"/>
    <property type="match status" value="1"/>
</dbReference>
<protein>
    <recommendedName>
        <fullName evidence="3">C2H2-type domain-containing protein</fullName>
    </recommendedName>
</protein>